<dbReference type="PANTHER" id="PTHR31338">
    <property type="entry name" value="POLYKETIDE CYCLASE/DEHYDRASE AND LIPID TRANSPORT SUPERFAMILY PROTEIN"/>
    <property type="match status" value="1"/>
</dbReference>
<feature type="domain" description="Bet v I/Major latex protein" evidence="2">
    <location>
        <begin position="2"/>
        <end position="153"/>
    </location>
</feature>
<dbReference type="SMART" id="SM01037">
    <property type="entry name" value="Bet_v_1"/>
    <property type="match status" value="1"/>
</dbReference>
<dbReference type="Gene3D" id="3.30.530.20">
    <property type="match status" value="1"/>
</dbReference>
<dbReference type="EMBL" id="JAYMYS010000002">
    <property type="protein sequence ID" value="KAK7405718.1"/>
    <property type="molecule type" value="Genomic_DNA"/>
</dbReference>
<dbReference type="InterPro" id="IPR000916">
    <property type="entry name" value="Bet_v_I/MLP"/>
</dbReference>
<comment type="similarity">
    <text evidence="1">Belongs to the MLP family.</text>
</comment>
<dbReference type="SUPFAM" id="SSF55961">
    <property type="entry name" value="Bet v1-like"/>
    <property type="match status" value="1"/>
</dbReference>
<dbReference type="PANTHER" id="PTHR31338:SF16">
    <property type="entry name" value="POLYKETIDE CYCLASE_DEHYDRASE AND LIPID TRANSPORT SUPERFAMILY PROTEIN"/>
    <property type="match status" value="1"/>
</dbReference>
<protein>
    <recommendedName>
        <fullName evidence="2">Bet v I/Major latex protein domain-containing protein</fullName>
    </recommendedName>
</protein>
<evidence type="ECO:0000259" key="2">
    <source>
        <dbReference type="SMART" id="SM01037"/>
    </source>
</evidence>
<proteinExistence type="inferred from homology"/>
<dbReference type="InterPro" id="IPR052006">
    <property type="entry name" value="MLP-like"/>
</dbReference>
<dbReference type="GO" id="GO:0006952">
    <property type="term" value="P:defense response"/>
    <property type="evidence" value="ECO:0007669"/>
    <property type="project" value="InterPro"/>
</dbReference>
<comment type="caution">
    <text evidence="3">The sequence shown here is derived from an EMBL/GenBank/DDBJ whole genome shotgun (WGS) entry which is preliminary data.</text>
</comment>
<reference evidence="3 4" key="1">
    <citation type="submission" date="2024-01" db="EMBL/GenBank/DDBJ databases">
        <title>The genomes of 5 underutilized Papilionoideae crops provide insights into root nodulation and disease resistanc.</title>
        <authorList>
            <person name="Jiang F."/>
        </authorList>
    </citation>
    <scope>NUCLEOTIDE SEQUENCE [LARGE SCALE GENOMIC DNA]</scope>
    <source>
        <strain evidence="3">DUOXIRENSHENG_FW03</strain>
        <tissue evidence="3">Leaves</tissue>
    </source>
</reference>
<name>A0AAN9ST42_PSOTE</name>
<dbReference type="AlphaFoldDB" id="A0AAN9ST42"/>
<organism evidence="3 4">
    <name type="scientific">Psophocarpus tetragonolobus</name>
    <name type="common">Winged bean</name>
    <name type="synonym">Dolichos tetragonolobus</name>
    <dbReference type="NCBI Taxonomy" id="3891"/>
    <lineage>
        <taxon>Eukaryota</taxon>
        <taxon>Viridiplantae</taxon>
        <taxon>Streptophyta</taxon>
        <taxon>Embryophyta</taxon>
        <taxon>Tracheophyta</taxon>
        <taxon>Spermatophyta</taxon>
        <taxon>Magnoliopsida</taxon>
        <taxon>eudicotyledons</taxon>
        <taxon>Gunneridae</taxon>
        <taxon>Pentapetalae</taxon>
        <taxon>rosids</taxon>
        <taxon>fabids</taxon>
        <taxon>Fabales</taxon>
        <taxon>Fabaceae</taxon>
        <taxon>Papilionoideae</taxon>
        <taxon>50 kb inversion clade</taxon>
        <taxon>NPAAA clade</taxon>
        <taxon>indigoferoid/millettioid clade</taxon>
        <taxon>Phaseoleae</taxon>
        <taxon>Psophocarpus</taxon>
    </lineage>
</organism>
<evidence type="ECO:0000313" key="4">
    <source>
        <dbReference type="Proteomes" id="UP001386955"/>
    </source>
</evidence>
<dbReference type="InterPro" id="IPR023393">
    <property type="entry name" value="START-like_dom_sf"/>
</dbReference>
<accession>A0AAN9ST42</accession>
<dbReference type="Proteomes" id="UP001386955">
    <property type="component" value="Unassembled WGS sequence"/>
</dbReference>
<dbReference type="Pfam" id="PF00407">
    <property type="entry name" value="Bet_v_1"/>
    <property type="match status" value="1"/>
</dbReference>
<sequence>MSLAGKISIEVGIHSTAEKLFDIFSKKLHHVQNVAERVHGTKLHQGDDWHTNDSVKHWTYTVDGKTLTCYESFESIDEKNKTIICKIFGEDIDKEFKVFRITFQAIDKNDPSTACIKWTIEYERVSKDVHPPHGYLEMYNKIIEDIDDHLVKEQESDNK</sequence>
<gene>
    <name evidence="3" type="ORF">VNO78_07326</name>
</gene>
<keyword evidence="4" id="KW-1185">Reference proteome</keyword>
<evidence type="ECO:0000313" key="3">
    <source>
        <dbReference type="EMBL" id="KAK7405718.1"/>
    </source>
</evidence>
<evidence type="ECO:0000256" key="1">
    <source>
        <dbReference type="ARBA" id="ARBA00038242"/>
    </source>
</evidence>